<dbReference type="GO" id="GO:0032259">
    <property type="term" value="P:methylation"/>
    <property type="evidence" value="ECO:0007669"/>
    <property type="project" value="UniProtKB-KW"/>
</dbReference>
<name>A0ABU7R7A6_9ACTN</name>
<keyword evidence="2 5" id="KW-0489">Methyltransferase</keyword>
<keyword evidence="3 5" id="KW-0808">Transferase</keyword>
<evidence type="ECO:0000313" key="6">
    <source>
        <dbReference type="EMBL" id="MEE6146440.1"/>
    </source>
</evidence>
<protein>
    <recommendedName>
        <fullName evidence="5">Cobalt-precorrin-5B C(1)-methyltransferase</fullName>
        <ecNumber evidence="5">2.1.1.195</ecNumber>
    </recommendedName>
    <alternativeName>
        <fullName evidence="5">Cobalt-precorrin-6A synthase</fullName>
    </alternativeName>
</protein>
<dbReference type="EC" id="2.1.1.195" evidence="5"/>
<accession>A0ABU7R7A6</accession>
<dbReference type="PIRSF" id="PIRSF026782">
    <property type="entry name" value="CbiD"/>
    <property type="match status" value="1"/>
</dbReference>
<keyword evidence="1 5" id="KW-0169">Cobalamin biosynthesis</keyword>
<dbReference type="PANTHER" id="PTHR35863:SF1">
    <property type="entry name" value="COBALT-PRECORRIN-5B C(1)-METHYLTRANSFERASE"/>
    <property type="match status" value="1"/>
</dbReference>
<comment type="caution">
    <text evidence="6">The sequence shown here is derived from an EMBL/GenBank/DDBJ whole genome shotgun (WGS) entry which is preliminary data.</text>
</comment>
<dbReference type="RefSeq" id="WP_330957206.1">
    <property type="nucleotide sequence ID" value="NZ_JAZGJQ010000001.1"/>
</dbReference>
<dbReference type="InterPro" id="IPR036074">
    <property type="entry name" value="CbiD_sf"/>
</dbReference>
<dbReference type="EMBL" id="JAZGJQ010000001">
    <property type="protein sequence ID" value="MEE6146440.1"/>
    <property type="molecule type" value="Genomic_DNA"/>
</dbReference>
<dbReference type="Gene3D" id="3.30.2110.10">
    <property type="entry name" value="CbiD-like"/>
    <property type="match status" value="1"/>
</dbReference>
<dbReference type="InterPro" id="IPR002748">
    <property type="entry name" value="CbiD"/>
</dbReference>
<dbReference type="GO" id="GO:0008168">
    <property type="term" value="F:methyltransferase activity"/>
    <property type="evidence" value="ECO:0007669"/>
    <property type="project" value="UniProtKB-KW"/>
</dbReference>
<evidence type="ECO:0000256" key="3">
    <source>
        <dbReference type="ARBA" id="ARBA00022679"/>
    </source>
</evidence>
<comment type="pathway">
    <text evidence="5">Cofactor biosynthesis; adenosylcobalamin biosynthesis; cob(II)yrinate a,c-diamide from sirohydrochlorin (anaerobic route): step 6/10.</text>
</comment>
<evidence type="ECO:0000256" key="4">
    <source>
        <dbReference type="ARBA" id="ARBA00022691"/>
    </source>
</evidence>
<organism evidence="6 7">
    <name type="scientific">Olsenella absiana</name>
    <dbReference type="NCBI Taxonomy" id="3115222"/>
    <lineage>
        <taxon>Bacteria</taxon>
        <taxon>Bacillati</taxon>
        <taxon>Actinomycetota</taxon>
        <taxon>Coriobacteriia</taxon>
        <taxon>Coriobacteriales</taxon>
        <taxon>Atopobiaceae</taxon>
        <taxon>Olsenella</taxon>
    </lineage>
</organism>
<dbReference type="SUPFAM" id="SSF111342">
    <property type="entry name" value="CbiD-like"/>
    <property type="match status" value="1"/>
</dbReference>
<evidence type="ECO:0000256" key="1">
    <source>
        <dbReference type="ARBA" id="ARBA00022573"/>
    </source>
</evidence>
<sequence length="392" mass="40220">MEAFEHYVTVGRRRLRCGYTTGTCAAAATLGAATLLLTGEALPAARIATPSGLEVPVELTRYDAGPGWAECAVRKDAGDDPDVTDGAYVYARVSRTEGGVAVDGGVGVGRVTRAGLDQPVGAAAINRVPRRMIEEQARAAMRAAGYGGGLAVVVSIPEGVRLAERTFNPRLGIEGGISVLGTSGIVRPMSEEALVASIALELRVQRAAGVRDLLVAPGNYGRDFAAGELGLDAGRCVQCSNYVGQTIDAAAQAGFGSMLVVGSLGKLVKVAAGIMNTHSRVADGRRETLAAHAALQGASRDLVGEIMRSATTDEALPLLERAGILRETMASVTAALGDQLRRRAAGALDVEAVVFSPGWGVLGETAGAPRLLALLRSGAAGGEGPRGRKGEI</sequence>
<reference evidence="6 7" key="1">
    <citation type="submission" date="2024-01" db="EMBL/GenBank/DDBJ databases">
        <title>Description of Olsenella sp. nov., isolated from pig feces.</title>
        <authorList>
            <person name="Chang Y.-H."/>
        </authorList>
    </citation>
    <scope>NUCLEOTIDE SEQUENCE [LARGE SCALE GENOMIC DNA]</scope>
    <source>
        <strain evidence="6 7">YH-ols2223</strain>
    </source>
</reference>
<keyword evidence="7" id="KW-1185">Reference proteome</keyword>
<dbReference type="Proteomes" id="UP001332931">
    <property type="component" value="Unassembled WGS sequence"/>
</dbReference>
<evidence type="ECO:0000313" key="7">
    <source>
        <dbReference type="Proteomes" id="UP001332931"/>
    </source>
</evidence>
<comment type="similarity">
    <text evidence="5">Belongs to the CbiD family.</text>
</comment>
<gene>
    <name evidence="5 6" type="primary">cbiD</name>
    <name evidence="6" type="ORF">VXJ25_00300</name>
</gene>
<evidence type="ECO:0000256" key="2">
    <source>
        <dbReference type="ARBA" id="ARBA00022603"/>
    </source>
</evidence>
<dbReference type="Pfam" id="PF01888">
    <property type="entry name" value="CbiD"/>
    <property type="match status" value="1"/>
</dbReference>
<proteinExistence type="inferred from homology"/>
<comment type="catalytic activity">
    <reaction evidence="5">
        <text>Co-precorrin-5B + S-adenosyl-L-methionine = Co-precorrin-6A + S-adenosyl-L-homocysteine</text>
        <dbReference type="Rhea" id="RHEA:26285"/>
        <dbReference type="ChEBI" id="CHEBI:57856"/>
        <dbReference type="ChEBI" id="CHEBI:59789"/>
        <dbReference type="ChEBI" id="CHEBI:60063"/>
        <dbReference type="ChEBI" id="CHEBI:60064"/>
        <dbReference type="EC" id="2.1.1.195"/>
    </reaction>
</comment>
<dbReference type="HAMAP" id="MF_00787">
    <property type="entry name" value="CbiD"/>
    <property type="match status" value="1"/>
</dbReference>
<comment type="function">
    <text evidence="5">Catalyzes the methylation of C-1 in cobalt-precorrin-5B to form cobalt-precorrin-6A.</text>
</comment>
<evidence type="ECO:0000256" key="5">
    <source>
        <dbReference type="HAMAP-Rule" id="MF_00787"/>
    </source>
</evidence>
<keyword evidence="4 5" id="KW-0949">S-adenosyl-L-methionine</keyword>
<dbReference type="PANTHER" id="PTHR35863">
    <property type="entry name" value="COBALT-PRECORRIN-5B C(1)-METHYLTRANSFERASE"/>
    <property type="match status" value="1"/>
</dbReference>
<dbReference type="NCBIfam" id="TIGR00312">
    <property type="entry name" value="cbiD"/>
    <property type="match status" value="1"/>
</dbReference>